<keyword evidence="4" id="KW-1185">Reference proteome</keyword>
<evidence type="ECO:0008006" key="5">
    <source>
        <dbReference type="Google" id="ProtNLM"/>
    </source>
</evidence>
<dbReference type="Proteomes" id="UP000275076">
    <property type="component" value="Unassembled WGS sequence"/>
</dbReference>
<evidence type="ECO:0000313" key="4">
    <source>
        <dbReference type="Proteomes" id="UP000275076"/>
    </source>
</evidence>
<keyword evidence="2" id="KW-0732">Signal</keyword>
<dbReference type="AlphaFoldDB" id="A0A428MSD2"/>
<evidence type="ECO:0000256" key="1">
    <source>
        <dbReference type="SAM" id="MobiDB-lite"/>
    </source>
</evidence>
<evidence type="ECO:0000313" key="3">
    <source>
        <dbReference type="EMBL" id="RSL29015.1"/>
    </source>
</evidence>
<name>A0A428MSD2_9BACI</name>
<proteinExistence type="predicted"/>
<feature type="chain" id="PRO_5038524421" description="DUF4367 domain-containing protein" evidence="2">
    <location>
        <begin position="22"/>
        <end position="183"/>
    </location>
</feature>
<feature type="region of interest" description="Disordered" evidence="1">
    <location>
        <begin position="24"/>
        <end position="44"/>
    </location>
</feature>
<feature type="compositionally biased region" description="Polar residues" evidence="1">
    <location>
        <begin position="24"/>
        <end position="35"/>
    </location>
</feature>
<feature type="signal peptide" evidence="2">
    <location>
        <begin position="1"/>
        <end position="21"/>
    </location>
</feature>
<protein>
    <recommendedName>
        <fullName evidence="5">DUF4367 domain-containing protein</fullName>
    </recommendedName>
</protein>
<accession>A0A428MSD2</accession>
<sequence>MKSIYSLFCFTIIILFASACSSNNSGSLDTSNLEETQSEEKSNREFYPVPRDVALDALPFKVEFPTSVPFDAKESGVAIGSWDNNLSEISLSVTYESTVDDEEIEYVVANFDRFYSNMEADNIYDEITLDDGTNALFQETSFPSSSLHWFKDGKEHNLYYNFVFNENNQAQEELLKIANFINN</sequence>
<organism evidence="3 4">
    <name type="scientific">Salibacterium salarium</name>
    <dbReference type="NCBI Taxonomy" id="284579"/>
    <lineage>
        <taxon>Bacteria</taxon>
        <taxon>Bacillati</taxon>
        <taxon>Bacillota</taxon>
        <taxon>Bacilli</taxon>
        <taxon>Bacillales</taxon>
        <taxon>Bacillaceae</taxon>
    </lineage>
</organism>
<dbReference type="PROSITE" id="PS51257">
    <property type="entry name" value="PROKAR_LIPOPROTEIN"/>
    <property type="match status" value="1"/>
</dbReference>
<gene>
    <name evidence="3" type="ORF">D7Z54_33505</name>
</gene>
<reference evidence="3 4" key="1">
    <citation type="submission" date="2018-10" db="EMBL/GenBank/DDBJ databases">
        <title>Draft genome sequence of Bacillus salarius IM0101, isolated from a hypersaline soil in Inner Mongolia, China.</title>
        <authorList>
            <person name="Yamprayoonswat W."/>
            <person name="Boonvisut S."/>
            <person name="Jumpathong W."/>
            <person name="Sittihan S."/>
            <person name="Ruangsuj P."/>
            <person name="Wanthongcharoen S."/>
            <person name="Thongpramul N."/>
            <person name="Pimmason S."/>
            <person name="Yu B."/>
            <person name="Yasawong M."/>
        </authorList>
    </citation>
    <scope>NUCLEOTIDE SEQUENCE [LARGE SCALE GENOMIC DNA]</scope>
    <source>
        <strain evidence="3 4">IM0101</strain>
    </source>
</reference>
<comment type="caution">
    <text evidence="3">The sequence shown here is derived from an EMBL/GenBank/DDBJ whole genome shotgun (WGS) entry which is preliminary data.</text>
</comment>
<dbReference type="RefSeq" id="WP_125563323.1">
    <property type="nucleotide sequence ID" value="NZ_RBVX01000105.1"/>
</dbReference>
<evidence type="ECO:0000256" key="2">
    <source>
        <dbReference type="SAM" id="SignalP"/>
    </source>
</evidence>
<dbReference type="EMBL" id="RBVX01000105">
    <property type="protein sequence ID" value="RSL29015.1"/>
    <property type="molecule type" value="Genomic_DNA"/>
</dbReference>
<dbReference type="OrthoDB" id="2965639at2"/>